<comment type="similarity">
    <text evidence="1">Belongs to the AHA1 family.</text>
</comment>
<dbReference type="CDD" id="cd07814">
    <property type="entry name" value="SRPBCC_CalC_Aha1-like"/>
    <property type="match status" value="1"/>
</dbReference>
<dbReference type="InterPro" id="IPR013538">
    <property type="entry name" value="ASHA1/2-like_C"/>
</dbReference>
<dbReference type="EMBL" id="RPDH01000002">
    <property type="protein sequence ID" value="RPE08837.1"/>
    <property type="molecule type" value="Genomic_DNA"/>
</dbReference>
<dbReference type="SUPFAM" id="SSF55961">
    <property type="entry name" value="Bet v1-like"/>
    <property type="match status" value="1"/>
</dbReference>
<reference evidence="3 4" key="1">
    <citation type="submission" date="2018-11" db="EMBL/GenBank/DDBJ databases">
        <title>Chitinophaga lutea sp.nov., isolate from arsenic contaminated soil.</title>
        <authorList>
            <person name="Zong Y."/>
        </authorList>
    </citation>
    <scope>NUCLEOTIDE SEQUENCE [LARGE SCALE GENOMIC DNA]</scope>
    <source>
        <strain evidence="3 4">ZY74</strain>
    </source>
</reference>
<dbReference type="Proteomes" id="UP000278351">
    <property type="component" value="Unassembled WGS sequence"/>
</dbReference>
<organism evidence="3 4">
    <name type="scientific">Chitinophaga lutea</name>
    <dbReference type="NCBI Taxonomy" id="2488634"/>
    <lineage>
        <taxon>Bacteria</taxon>
        <taxon>Pseudomonadati</taxon>
        <taxon>Bacteroidota</taxon>
        <taxon>Chitinophagia</taxon>
        <taxon>Chitinophagales</taxon>
        <taxon>Chitinophagaceae</taxon>
        <taxon>Chitinophaga</taxon>
    </lineage>
</organism>
<comment type="caution">
    <text evidence="3">The sequence shown here is derived from an EMBL/GenBank/DDBJ whole genome shotgun (WGS) entry which is preliminary data.</text>
</comment>
<keyword evidence="4" id="KW-1185">Reference proteome</keyword>
<protein>
    <submittedName>
        <fullName evidence="3">SRPBCC domain-containing protein</fullName>
    </submittedName>
</protein>
<proteinExistence type="inferred from homology"/>
<accession>A0A3N4PXM6</accession>
<gene>
    <name evidence="3" type="ORF">EGT74_17580</name>
</gene>
<name>A0A3N4PXM6_9BACT</name>
<evidence type="ECO:0000259" key="2">
    <source>
        <dbReference type="Pfam" id="PF08327"/>
    </source>
</evidence>
<feature type="domain" description="Activator of Hsp90 ATPase homologue 1/2-like C-terminal" evidence="2">
    <location>
        <begin position="13"/>
        <end position="140"/>
    </location>
</feature>
<evidence type="ECO:0000313" key="3">
    <source>
        <dbReference type="EMBL" id="RPE08837.1"/>
    </source>
</evidence>
<evidence type="ECO:0000256" key="1">
    <source>
        <dbReference type="ARBA" id="ARBA00006817"/>
    </source>
</evidence>
<dbReference type="AlphaFoldDB" id="A0A3N4PXM6"/>
<sequence length="143" mass="16519">MMQILDKNITIEAPVGKVWAAITDIRSMREWMGGDELQLEVATSWEVGSPLVIRGFHHVRFENRGVVLEYVPERVMAYSFLSSVSRLPDVTENYSVVRFELKEEGAHTALSLQLSNFPTETIYHHLNFYWNSTLMMLKRKVEG</sequence>
<dbReference type="InterPro" id="IPR023393">
    <property type="entry name" value="START-like_dom_sf"/>
</dbReference>
<dbReference type="Pfam" id="PF08327">
    <property type="entry name" value="AHSA1"/>
    <property type="match status" value="1"/>
</dbReference>
<dbReference type="RefSeq" id="WP_123847834.1">
    <property type="nucleotide sequence ID" value="NZ_RPDH01000002.1"/>
</dbReference>
<dbReference type="OrthoDB" id="2355173at2"/>
<evidence type="ECO:0000313" key="4">
    <source>
        <dbReference type="Proteomes" id="UP000278351"/>
    </source>
</evidence>
<dbReference type="Gene3D" id="3.30.530.20">
    <property type="match status" value="1"/>
</dbReference>